<proteinExistence type="predicted"/>
<dbReference type="KEGG" id="snep:Enr13x_42890"/>
<dbReference type="Proteomes" id="UP000319004">
    <property type="component" value="Chromosome"/>
</dbReference>
<keyword evidence="2" id="KW-1185">Reference proteome</keyword>
<protein>
    <submittedName>
        <fullName evidence="1">Uncharacterized protein</fullName>
    </submittedName>
</protein>
<reference evidence="1 2" key="1">
    <citation type="submission" date="2019-03" db="EMBL/GenBank/DDBJ databases">
        <title>Deep-cultivation of Planctomycetes and their phenomic and genomic characterization uncovers novel biology.</title>
        <authorList>
            <person name="Wiegand S."/>
            <person name="Jogler M."/>
            <person name="Boedeker C."/>
            <person name="Pinto D."/>
            <person name="Vollmers J."/>
            <person name="Rivas-Marin E."/>
            <person name="Kohn T."/>
            <person name="Peeters S.H."/>
            <person name="Heuer A."/>
            <person name="Rast P."/>
            <person name="Oberbeckmann S."/>
            <person name="Bunk B."/>
            <person name="Jeske O."/>
            <person name="Meyerdierks A."/>
            <person name="Storesund J.E."/>
            <person name="Kallscheuer N."/>
            <person name="Luecker S."/>
            <person name="Lage O.M."/>
            <person name="Pohl T."/>
            <person name="Merkel B.J."/>
            <person name="Hornburger P."/>
            <person name="Mueller R.-W."/>
            <person name="Bruemmer F."/>
            <person name="Labrenz M."/>
            <person name="Spormann A.M."/>
            <person name="Op den Camp H."/>
            <person name="Overmann J."/>
            <person name="Amann R."/>
            <person name="Jetten M.S.M."/>
            <person name="Mascher T."/>
            <person name="Medema M.H."/>
            <person name="Devos D.P."/>
            <person name="Kaster A.-K."/>
            <person name="Ovreas L."/>
            <person name="Rohde M."/>
            <person name="Galperin M.Y."/>
            <person name="Jogler C."/>
        </authorList>
    </citation>
    <scope>NUCLEOTIDE SEQUENCE [LARGE SCALE GENOMIC DNA]</scope>
    <source>
        <strain evidence="1 2">Enr13</strain>
    </source>
</reference>
<dbReference type="AlphaFoldDB" id="A0A518HUF3"/>
<evidence type="ECO:0000313" key="1">
    <source>
        <dbReference type="EMBL" id="QDV44423.1"/>
    </source>
</evidence>
<organism evidence="1 2">
    <name type="scientific">Stieleria neptunia</name>
    <dbReference type="NCBI Taxonomy" id="2527979"/>
    <lineage>
        <taxon>Bacteria</taxon>
        <taxon>Pseudomonadati</taxon>
        <taxon>Planctomycetota</taxon>
        <taxon>Planctomycetia</taxon>
        <taxon>Pirellulales</taxon>
        <taxon>Pirellulaceae</taxon>
        <taxon>Stieleria</taxon>
    </lineage>
</organism>
<dbReference type="EMBL" id="CP037423">
    <property type="protein sequence ID" value="QDV44423.1"/>
    <property type="molecule type" value="Genomic_DNA"/>
</dbReference>
<accession>A0A518HUF3</accession>
<sequence length="192" mass="20914">MRSAVRTMSTWNAWRIGKLRRRTGLAKRWGQNDGKGWQNDPGQNDEEREWWGAGRVVLTSSSCPHRFALPAARKINPAFVLAGATGLLAQLGSQAGSLRHWAACAVGVASWKLTPLGCWRSWGRKLEAYATGLLAQLGSQAGSLRHWAAGAVGVASWKLTPLGCLRSWGRKLEAYATWLLAQLGSQAGSLRH</sequence>
<evidence type="ECO:0000313" key="2">
    <source>
        <dbReference type="Proteomes" id="UP000319004"/>
    </source>
</evidence>
<name>A0A518HUF3_9BACT</name>
<gene>
    <name evidence="1" type="ORF">Enr13x_42890</name>
</gene>